<sequence>MAVEKGREERRKHPRFPKKISIQINDRSLSVLDYGKKESGARAAEVVMGKDISEGGLCFFSRIPYEVKAVLGLIIRISDLDQVKRRLPMYLAVSSIPIAAEGEVVRCQPMADGSGYEVGVRFVDIFEDDYKILMGGLGE</sequence>
<protein>
    <recommendedName>
        <fullName evidence="1">PilZ domain-containing protein</fullName>
    </recommendedName>
</protein>
<dbReference type="Proteomes" id="UP000000739">
    <property type="component" value="Chromosome"/>
</dbReference>
<dbReference type="Pfam" id="PF07238">
    <property type="entry name" value="PilZ"/>
    <property type="match status" value="1"/>
</dbReference>
<dbReference type="HOGENOM" id="CLU_1934605_0_0_7"/>
<accession>B8FGB0</accession>
<dbReference type="RefSeq" id="WP_015946867.1">
    <property type="nucleotide sequence ID" value="NC_011768.1"/>
</dbReference>
<name>B8FGB0_DESAL</name>
<reference evidence="2 3" key="1">
    <citation type="journal article" date="2012" name="Environ. Microbiol.">
        <title>The genome sequence of Desulfatibacillum alkenivorans AK-01: a blueprint for anaerobic alkane oxidation.</title>
        <authorList>
            <person name="Callaghan A.V."/>
            <person name="Morris B.E."/>
            <person name="Pereira I.A."/>
            <person name="McInerney M.J."/>
            <person name="Austin R.N."/>
            <person name="Groves J.T."/>
            <person name="Kukor J.J."/>
            <person name="Suflita J.M."/>
            <person name="Young L.Y."/>
            <person name="Zylstra G.J."/>
            <person name="Wawrik B."/>
        </authorList>
    </citation>
    <scope>NUCLEOTIDE SEQUENCE [LARGE SCALE GENOMIC DNA]</scope>
    <source>
        <strain evidence="2 3">AK-01</strain>
    </source>
</reference>
<proteinExistence type="predicted"/>
<feature type="domain" description="PilZ" evidence="1">
    <location>
        <begin position="9"/>
        <end position="131"/>
    </location>
</feature>
<dbReference type="InterPro" id="IPR009875">
    <property type="entry name" value="PilZ_domain"/>
</dbReference>
<keyword evidence="3" id="KW-1185">Reference proteome</keyword>
<gene>
    <name evidence="2" type="ordered locus">Dalk_2096</name>
</gene>
<dbReference type="AlphaFoldDB" id="B8FGB0"/>
<organism evidence="2 3">
    <name type="scientific">Desulfatibacillum aliphaticivorans</name>
    <dbReference type="NCBI Taxonomy" id="218208"/>
    <lineage>
        <taxon>Bacteria</taxon>
        <taxon>Pseudomonadati</taxon>
        <taxon>Thermodesulfobacteriota</taxon>
        <taxon>Desulfobacteria</taxon>
        <taxon>Desulfobacterales</taxon>
        <taxon>Desulfatibacillaceae</taxon>
        <taxon>Desulfatibacillum</taxon>
    </lineage>
</organism>
<evidence type="ECO:0000259" key="1">
    <source>
        <dbReference type="Pfam" id="PF07238"/>
    </source>
</evidence>
<dbReference type="KEGG" id="dal:Dalk_2096"/>
<evidence type="ECO:0000313" key="2">
    <source>
        <dbReference type="EMBL" id="ACL03790.1"/>
    </source>
</evidence>
<dbReference type="EMBL" id="CP001322">
    <property type="protein sequence ID" value="ACL03790.1"/>
    <property type="molecule type" value="Genomic_DNA"/>
</dbReference>
<dbReference type="GO" id="GO:0035438">
    <property type="term" value="F:cyclic-di-GMP binding"/>
    <property type="evidence" value="ECO:0007669"/>
    <property type="project" value="InterPro"/>
</dbReference>
<evidence type="ECO:0000313" key="3">
    <source>
        <dbReference type="Proteomes" id="UP000000739"/>
    </source>
</evidence>
<dbReference type="Gene3D" id="2.40.10.220">
    <property type="entry name" value="predicted glycosyltransferase like domains"/>
    <property type="match status" value="1"/>
</dbReference>